<dbReference type="AlphaFoldDB" id="A0A6C0DTD8"/>
<accession>A0A6C0DTD8</accession>
<dbReference type="Gene3D" id="3.40.50.150">
    <property type="entry name" value="Vaccinia Virus protein VP39"/>
    <property type="match status" value="1"/>
</dbReference>
<dbReference type="EMBL" id="MN739666">
    <property type="protein sequence ID" value="QHT19483.1"/>
    <property type="molecule type" value="Genomic_DNA"/>
</dbReference>
<proteinExistence type="predicted"/>
<organism evidence="1">
    <name type="scientific">viral metagenome</name>
    <dbReference type="NCBI Taxonomy" id="1070528"/>
    <lineage>
        <taxon>unclassified sequences</taxon>
        <taxon>metagenomes</taxon>
        <taxon>organismal metagenomes</taxon>
    </lineage>
</organism>
<evidence type="ECO:0000313" key="1">
    <source>
        <dbReference type="EMBL" id="QHT19483.1"/>
    </source>
</evidence>
<protein>
    <recommendedName>
        <fullName evidence="2">Methyltransferase</fullName>
    </recommendedName>
</protein>
<dbReference type="InterPro" id="IPR029063">
    <property type="entry name" value="SAM-dependent_MTases_sf"/>
</dbReference>
<evidence type="ECO:0008006" key="2">
    <source>
        <dbReference type="Google" id="ProtNLM"/>
    </source>
</evidence>
<sequence length="170" mass="19525">MNQALFVLPPAEIKAYGLANLTYGSLTERGIRTMTASLRRWVGESVYGFDLGCGDGELIYQLGLLLPESRWEGVEISDHRVSMQTRDVSIWQGDMLADSYRDYNVLHADNLCLDEAVADRLEAKIALEFKGLYITYRQPENMDFLKRATYLETVLTETTWTTHPIHFYYL</sequence>
<reference evidence="1" key="1">
    <citation type="journal article" date="2020" name="Nature">
        <title>Giant virus diversity and host interactions through global metagenomics.</title>
        <authorList>
            <person name="Schulz F."/>
            <person name="Roux S."/>
            <person name="Paez-Espino D."/>
            <person name="Jungbluth S."/>
            <person name="Walsh D.A."/>
            <person name="Denef V.J."/>
            <person name="McMahon K.D."/>
            <person name="Konstantinidis K.T."/>
            <person name="Eloe-Fadrosh E.A."/>
            <person name="Kyrpides N.C."/>
            <person name="Woyke T."/>
        </authorList>
    </citation>
    <scope>NUCLEOTIDE SEQUENCE</scope>
    <source>
        <strain evidence="1">GVMAG-M-3300023174-57</strain>
    </source>
</reference>
<dbReference type="SUPFAM" id="SSF53335">
    <property type="entry name" value="S-adenosyl-L-methionine-dependent methyltransferases"/>
    <property type="match status" value="1"/>
</dbReference>
<name>A0A6C0DTD8_9ZZZZ</name>